<comment type="caution">
    <text evidence="2">The sequence shown here is derived from an EMBL/GenBank/DDBJ whole genome shotgun (WGS) entry which is preliminary data.</text>
</comment>
<dbReference type="AlphaFoldDB" id="A0A444VX62"/>
<proteinExistence type="predicted"/>
<keyword evidence="1" id="KW-0732">Signal</keyword>
<feature type="chain" id="PRO_5019489075" description="Outer membrane protein beta-barrel domain-containing protein" evidence="1">
    <location>
        <begin position="26"/>
        <end position="228"/>
    </location>
</feature>
<protein>
    <recommendedName>
        <fullName evidence="4">Outer membrane protein beta-barrel domain-containing protein</fullName>
    </recommendedName>
</protein>
<dbReference type="Proteomes" id="UP000290433">
    <property type="component" value="Unassembled WGS sequence"/>
</dbReference>
<evidence type="ECO:0000313" key="2">
    <source>
        <dbReference type="EMBL" id="RYJ38132.1"/>
    </source>
</evidence>
<reference evidence="2 3" key="1">
    <citation type="submission" date="2014-12" db="EMBL/GenBank/DDBJ databases">
        <title>Genome sequence of Flavobacterium anhuiense RCM74.</title>
        <authorList>
            <person name="Kim J.F."/>
            <person name="Song J.Y."/>
            <person name="Kwak M.-J."/>
            <person name="Lee S.-W."/>
        </authorList>
    </citation>
    <scope>NUCLEOTIDE SEQUENCE [LARGE SCALE GENOMIC DNA]</scope>
    <source>
        <strain evidence="2 3">RCM74</strain>
    </source>
</reference>
<accession>A0A444VX62</accession>
<feature type="signal peptide" evidence="1">
    <location>
        <begin position="1"/>
        <end position="25"/>
    </location>
</feature>
<evidence type="ECO:0000313" key="3">
    <source>
        <dbReference type="Proteomes" id="UP000290433"/>
    </source>
</evidence>
<evidence type="ECO:0000256" key="1">
    <source>
        <dbReference type="SAM" id="SignalP"/>
    </source>
</evidence>
<gene>
    <name evidence="2" type="ORF">NU08_2747</name>
</gene>
<organism evidence="2 3">
    <name type="scientific">Flavobacterium anhuiense</name>
    <dbReference type="NCBI Taxonomy" id="459526"/>
    <lineage>
        <taxon>Bacteria</taxon>
        <taxon>Pseudomonadati</taxon>
        <taxon>Bacteroidota</taxon>
        <taxon>Flavobacteriia</taxon>
        <taxon>Flavobacteriales</taxon>
        <taxon>Flavobacteriaceae</taxon>
        <taxon>Flavobacterium</taxon>
    </lineage>
</organism>
<dbReference type="EMBL" id="JUIV01000010">
    <property type="protein sequence ID" value="RYJ38132.1"/>
    <property type="molecule type" value="Genomic_DNA"/>
</dbReference>
<name>A0A444VX62_9FLAO</name>
<evidence type="ECO:0008006" key="4">
    <source>
        <dbReference type="Google" id="ProtNLM"/>
    </source>
</evidence>
<sequence>MMKFYNLRNAVLCLLFLLCFFNVKAQEMRAFGNYSMYFGNKNTGTIRSVEAGIDYGDFPSVAFQLSASYLNSDNKDKEHYDYDNYVLEKLSTKGSAINSSLGLKVYNVFLDQDEEKTFIYYIMPKLNLARIRATENFSSTDYFYPSHSFDEERSISSWQVYFGIEIGYEFFLSENNSNSIAVCASYNRINLTKGLSKISHENFQYGRHDSYGVGLSFYLGVKKPSKKN</sequence>